<dbReference type="EMBL" id="JAJBZT010000003">
    <property type="protein sequence ID" value="MCB6183150.1"/>
    <property type="molecule type" value="Genomic_DNA"/>
</dbReference>
<keyword evidence="2" id="KW-1185">Reference proteome</keyword>
<gene>
    <name evidence="1" type="ORF">LIN78_06300</name>
</gene>
<accession>A0ABS8D4M4</accession>
<proteinExistence type="predicted"/>
<reference evidence="1" key="1">
    <citation type="submission" date="2021-10" db="EMBL/GenBank/DDBJ databases">
        <title>The complete genome sequence of Leeia sp. TBRC 13508.</title>
        <authorList>
            <person name="Charoenyingcharoen P."/>
            <person name="Yukphan P."/>
        </authorList>
    </citation>
    <scope>NUCLEOTIDE SEQUENCE</scope>
    <source>
        <strain evidence="1">TBRC 13508</strain>
    </source>
</reference>
<name>A0ABS8D4M4_9NEIS</name>
<evidence type="ECO:0008006" key="3">
    <source>
        <dbReference type="Google" id="ProtNLM"/>
    </source>
</evidence>
<evidence type="ECO:0000313" key="2">
    <source>
        <dbReference type="Proteomes" id="UP001165395"/>
    </source>
</evidence>
<sequence>MLCRLCNTAGKFSKSHIIPEAFWRELRIGNEAPILISSHENTYPKRRPIGVYDSSILCEKCESTFNDLDSYGIDILLNKRHTYFEEISRKNTIEVGWHSSTIDNHKLLAFLVSILWRASVSSDEFYAKVQLGPLEELARQVVLNPESEIPSIFDAVLSIWRDDEIKTSLKKAIMDPFKEKWEGVTAYRFYLGNIVAYIKADQRNFPEKFRKFSIKKAKTTYLIARSYGESHDFEALHETAAKSHQHQFARDLSKNSLNPS</sequence>
<dbReference type="Proteomes" id="UP001165395">
    <property type="component" value="Unassembled WGS sequence"/>
</dbReference>
<protein>
    <recommendedName>
        <fullName evidence="3">HNH endonuclease</fullName>
    </recommendedName>
</protein>
<dbReference type="RefSeq" id="WP_227179648.1">
    <property type="nucleotide sequence ID" value="NZ_JAJBZT010000003.1"/>
</dbReference>
<evidence type="ECO:0000313" key="1">
    <source>
        <dbReference type="EMBL" id="MCB6183150.1"/>
    </source>
</evidence>
<organism evidence="1 2">
    <name type="scientific">Leeia speluncae</name>
    <dbReference type="NCBI Taxonomy" id="2884804"/>
    <lineage>
        <taxon>Bacteria</taxon>
        <taxon>Pseudomonadati</taxon>
        <taxon>Pseudomonadota</taxon>
        <taxon>Betaproteobacteria</taxon>
        <taxon>Neisseriales</taxon>
        <taxon>Leeiaceae</taxon>
        <taxon>Leeia</taxon>
    </lineage>
</organism>
<comment type="caution">
    <text evidence="1">The sequence shown here is derived from an EMBL/GenBank/DDBJ whole genome shotgun (WGS) entry which is preliminary data.</text>
</comment>